<dbReference type="AlphaFoldDB" id="A0A7J0BK66"/>
<name>A0A7J0BK66_9BACT</name>
<evidence type="ECO:0000313" key="2">
    <source>
        <dbReference type="Proteomes" id="UP000503840"/>
    </source>
</evidence>
<comment type="caution">
    <text evidence="1">The sequence shown here is derived from an EMBL/GenBank/DDBJ whole genome shotgun (WGS) entry which is preliminary data.</text>
</comment>
<reference evidence="1 2" key="1">
    <citation type="submission" date="2020-05" db="EMBL/GenBank/DDBJ databases">
        <title>Draft genome sequence of Desulfovibrio sp. strain HN2T.</title>
        <authorList>
            <person name="Ueno A."/>
            <person name="Tamazawa S."/>
            <person name="Tamamura S."/>
            <person name="Murakami T."/>
            <person name="Kiyama T."/>
            <person name="Inomata H."/>
            <person name="Amano Y."/>
            <person name="Miyakawa K."/>
            <person name="Tamaki H."/>
            <person name="Naganuma T."/>
            <person name="Kaneko K."/>
        </authorList>
    </citation>
    <scope>NUCLEOTIDE SEQUENCE [LARGE SCALE GENOMIC DNA]</scope>
    <source>
        <strain evidence="1 2">HN2</strain>
    </source>
</reference>
<proteinExistence type="predicted"/>
<keyword evidence="2" id="KW-1185">Reference proteome</keyword>
<evidence type="ECO:0000313" key="1">
    <source>
        <dbReference type="EMBL" id="GFM34183.1"/>
    </source>
</evidence>
<accession>A0A7J0BK66</accession>
<protein>
    <submittedName>
        <fullName evidence="1">Uncharacterized protein</fullName>
    </submittedName>
</protein>
<dbReference type="EMBL" id="BLVO01000013">
    <property type="protein sequence ID" value="GFM34183.1"/>
    <property type="molecule type" value="Genomic_DNA"/>
</dbReference>
<dbReference type="RefSeq" id="WP_174405798.1">
    <property type="nucleotide sequence ID" value="NZ_BLVO01000013.1"/>
</dbReference>
<sequence>MLKLILSQATVPLIIIATIMQFISLTESKILEKYNNKISKIESIDKLSNDTNMQYETKKSFENIFINSGNTNKDASEAFIISKSESIARMKYLNYIIETELGKNPNKDDYTKVINDLKSLDPESFINTSQSIFLLLKKNHNELIAKKEKLSEKSRTLDLDIYKLNTYSLLISLLSAICAGIPKKNT</sequence>
<dbReference type="Proteomes" id="UP000503840">
    <property type="component" value="Unassembled WGS sequence"/>
</dbReference>
<gene>
    <name evidence="1" type="ORF">DSM101010T_25480</name>
</gene>
<organism evidence="1 2">
    <name type="scientific">Desulfovibrio subterraneus</name>
    <dbReference type="NCBI Taxonomy" id="2718620"/>
    <lineage>
        <taxon>Bacteria</taxon>
        <taxon>Pseudomonadati</taxon>
        <taxon>Thermodesulfobacteriota</taxon>
        <taxon>Desulfovibrionia</taxon>
        <taxon>Desulfovibrionales</taxon>
        <taxon>Desulfovibrionaceae</taxon>
        <taxon>Desulfovibrio</taxon>
    </lineage>
</organism>